<dbReference type="Proteomes" id="UP000570010">
    <property type="component" value="Unassembled WGS sequence"/>
</dbReference>
<keyword evidence="9" id="KW-1185">Reference proteome</keyword>
<evidence type="ECO:0000313" key="10">
    <source>
        <dbReference type="Proteomes" id="UP000570010"/>
    </source>
</evidence>
<comment type="caution">
    <text evidence="8">The sequence shown here is derived from an EMBL/GenBank/DDBJ whole genome shotgun (WGS) entry which is preliminary data.</text>
</comment>
<accession>A0A6B3W0V8</accession>
<dbReference type="PANTHER" id="PTHR23513:SF6">
    <property type="entry name" value="MAJOR FACILITATOR SUPERFAMILY ASSOCIATED DOMAIN-CONTAINING PROTEIN"/>
    <property type="match status" value="1"/>
</dbReference>
<evidence type="ECO:0000313" key="8">
    <source>
        <dbReference type="EMBL" id="NEY81486.1"/>
    </source>
</evidence>
<evidence type="ECO:0000256" key="6">
    <source>
        <dbReference type="SAM" id="Phobius"/>
    </source>
</evidence>
<keyword evidence="3 6" id="KW-0812">Transmembrane</keyword>
<evidence type="ECO:0000256" key="4">
    <source>
        <dbReference type="ARBA" id="ARBA00022989"/>
    </source>
</evidence>
<dbReference type="InterPro" id="IPR036259">
    <property type="entry name" value="MFS_trans_sf"/>
</dbReference>
<evidence type="ECO:0000256" key="2">
    <source>
        <dbReference type="ARBA" id="ARBA00022475"/>
    </source>
</evidence>
<dbReference type="RefSeq" id="WP_163241878.1">
    <property type="nucleotide sequence ID" value="NZ_CP082780.1"/>
</dbReference>
<dbReference type="Gene3D" id="1.20.1250.20">
    <property type="entry name" value="MFS general substrate transporter like domains"/>
    <property type="match status" value="1"/>
</dbReference>
<dbReference type="SUPFAM" id="SSF103473">
    <property type="entry name" value="MFS general substrate transporter"/>
    <property type="match status" value="1"/>
</dbReference>
<evidence type="ECO:0000256" key="3">
    <source>
        <dbReference type="ARBA" id="ARBA00022692"/>
    </source>
</evidence>
<evidence type="ECO:0000256" key="1">
    <source>
        <dbReference type="ARBA" id="ARBA00004651"/>
    </source>
</evidence>
<reference evidence="7 10" key="2">
    <citation type="submission" date="2020-07" db="EMBL/GenBank/DDBJ databases">
        <authorList>
            <person name="Feng H."/>
        </authorList>
    </citation>
    <scope>NUCLEOTIDE SEQUENCE [LARGE SCALE GENOMIC DNA]</scope>
    <source>
        <strain evidence="7">S-12</strain>
        <strain evidence="10">s-12</strain>
    </source>
</reference>
<name>A0A6B3W0V8_9BACI</name>
<feature type="transmembrane region" description="Helical" evidence="6">
    <location>
        <begin position="74"/>
        <end position="96"/>
    </location>
</feature>
<gene>
    <name evidence="8" type="ORF">G4D64_08145</name>
    <name evidence="7" type="ORF">H1Z61_08750</name>
</gene>
<sequence>MKIVGPSLGGILVASFNSDIVLIVEAFCFIFTTIILSFVHLPNIRNTSIEKVQEKKKYKDELQEGIKHIYNNTILSTAIVLSALSLFIIFLCDGLLVILSKQIGFNEAAFGIFVSLIGFGSLISSFVIG</sequence>
<comment type="subcellular location">
    <subcellularLocation>
        <location evidence="1">Cell membrane</location>
        <topology evidence="1">Multi-pass membrane protein</topology>
    </subcellularLocation>
</comment>
<dbReference type="GO" id="GO:0005886">
    <property type="term" value="C:plasma membrane"/>
    <property type="evidence" value="ECO:0007669"/>
    <property type="project" value="UniProtKB-SubCell"/>
</dbReference>
<evidence type="ECO:0000313" key="9">
    <source>
        <dbReference type="Proteomes" id="UP000472971"/>
    </source>
</evidence>
<feature type="transmembrane region" description="Helical" evidence="6">
    <location>
        <begin position="108"/>
        <end position="128"/>
    </location>
</feature>
<keyword evidence="4 6" id="KW-1133">Transmembrane helix</keyword>
<dbReference type="Proteomes" id="UP000472971">
    <property type="component" value="Unassembled WGS sequence"/>
</dbReference>
<protein>
    <submittedName>
        <fullName evidence="8">MFS transporter</fullName>
    </submittedName>
</protein>
<reference evidence="8 9" key="1">
    <citation type="submission" date="2020-02" db="EMBL/GenBank/DDBJ databases">
        <title>Bacillus aquiflavi sp. nov., isolated from yellow water of strong flavor Chinese baijiu in Yibin region of China.</title>
        <authorList>
            <person name="Xie J."/>
        </authorList>
    </citation>
    <scope>NUCLEOTIDE SEQUENCE [LARGE SCALE GENOMIC DNA]</scope>
    <source>
        <strain evidence="8 9">3H-10</strain>
    </source>
</reference>
<dbReference type="AlphaFoldDB" id="A0A6B3W0V8"/>
<keyword evidence="5 6" id="KW-0472">Membrane</keyword>
<dbReference type="PANTHER" id="PTHR23513">
    <property type="entry name" value="INTEGRAL MEMBRANE EFFLUX PROTEIN-RELATED"/>
    <property type="match status" value="1"/>
</dbReference>
<evidence type="ECO:0000256" key="5">
    <source>
        <dbReference type="ARBA" id="ARBA00023136"/>
    </source>
</evidence>
<dbReference type="EMBL" id="JAAIWN010000016">
    <property type="protein sequence ID" value="NEY81486.1"/>
    <property type="molecule type" value="Genomic_DNA"/>
</dbReference>
<feature type="transmembrane region" description="Helical" evidence="6">
    <location>
        <begin position="20"/>
        <end position="41"/>
    </location>
</feature>
<evidence type="ECO:0000313" key="7">
    <source>
        <dbReference type="EMBL" id="MBA4537229.1"/>
    </source>
</evidence>
<organism evidence="8 9">
    <name type="scientific">Bacillus aquiflavi</name>
    <dbReference type="NCBI Taxonomy" id="2672567"/>
    <lineage>
        <taxon>Bacteria</taxon>
        <taxon>Bacillati</taxon>
        <taxon>Bacillota</taxon>
        <taxon>Bacilli</taxon>
        <taxon>Bacillales</taxon>
        <taxon>Bacillaceae</taxon>
        <taxon>Bacillus</taxon>
    </lineage>
</organism>
<dbReference type="EMBL" id="JACEIO010000018">
    <property type="protein sequence ID" value="MBA4537229.1"/>
    <property type="molecule type" value="Genomic_DNA"/>
</dbReference>
<proteinExistence type="predicted"/>
<keyword evidence="2" id="KW-1003">Cell membrane</keyword>